<evidence type="ECO:0008006" key="4">
    <source>
        <dbReference type="Google" id="ProtNLM"/>
    </source>
</evidence>
<evidence type="ECO:0000313" key="2">
    <source>
        <dbReference type="EMBL" id="PNM67871.1"/>
    </source>
</evidence>
<organism evidence="2 3">
    <name type="scientific">Vibrio vulnificus</name>
    <dbReference type="NCBI Taxonomy" id="672"/>
    <lineage>
        <taxon>Bacteria</taxon>
        <taxon>Pseudomonadati</taxon>
        <taxon>Pseudomonadota</taxon>
        <taxon>Gammaproteobacteria</taxon>
        <taxon>Vibrionales</taxon>
        <taxon>Vibrionaceae</taxon>
        <taxon>Vibrio</taxon>
    </lineage>
</organism>
<proteinExistence type="predicted"/>
<comment type="caution">
    <text evidence="2">The sequence shown here is derived from an EMBL/GenBank/DDBJ whole genome shotgun (WGS) entry which is preliminary data.</text>
</comment>
<keyword evidence="1" id="KW-1133">Transmembrane helix</keyword>
<feature type="transmembrane region" description="Helical" evidence="1">
    <location>
        <begin position="42"/>
        <end position="59"/>
    </location>
</feature>
<dbReference type="RefSeq" id="WP_045628092.1">
    <property type="nucleotide sequence ID" value="NZ_JAERHG010000007.1"/>
</dbReference>
<reference evidence="2" key="1">
    <citation type="submission" date="2017-12" db="EMBL/GenBank/DDBJ databases">
        <title>FDA dAtabase for Regulatory Grade micrObial Sequences (FDA-ARGOS): Supporting development and validation of Infectious Disease Dx tests.</title>
        <authorList>
            <person name="Hoffmann M."/>
            <person name="Allard M."/>
            <person name="Evans P."/>
            <person name="Brown E."/>
            <person name="Tallon L.J."/>
            <person name="Sadzewicz L."/>
            <person name="Sengamalay N."/>
            <person name="Ott S."/>
            <person name="Godinez A."/>
            <person name="Nagaraj S."/>
            <person name="Vavikolanu K."/>
            <person name="Aluvathingal J."/>
            <person name="Nadendla S."/>
            <person name="Hobson J."/>
            <person name="Sichtig H."/>
        </authorList>
    </citation>
    <scope>NUCLEOTIDE SEQUENCE [LARGE SCALE GENOMIC DNA]</scope>
    <source>
        <strain evidence="2">FDAARGOS_118</strain>
    </source>
</reference>
<evidence type="ECO:0000256" key="1">
    <source>
        <dbReference type="SAM" id="Phobius"/>
    </source>
</evidence>
<sequence length="254" mass="29382">MAIRMLERRVIYLILFLLITFFYAGASISPIESKLFDFIKDFSAFLASLATIIGVYVAYKALQIWSKPITEPSRYQSDIDGVANISSQIYDFLFFIQSTANDIDFLNIQLSEEIDIKYRGSLPLEGRKDLSYEIEQRSMFICQNIINYHATTINSLQINALSKFSHPFLLYAPLPPEVVSYRKFVAEILLDLKRHATETQRRAVHKLEFSDPQKKYCLSDFGPDGLIEKQLHQKFRALSEHYAKKWNISVSVKN</sequence>
<name>A0ABX4WWY3_VIBVL</name>
<accession>A0ABX4WWY3</accession>
<protein>
    <recommendedName>
        <fullName evidence="4">DUF4760 domain-containing protein</fullName>
    </recommendedName>
</protein>
<dbReference type="Proteomes" id="UP000054370">
    <property type="component" value="Unassembled WGS sequence"/>
</dbReference>
<dbReference type="EMBL" id="LOSH02000004">
    <property type="protein sequence ID" value="PNM67871.1"/>
    <property type="molecule type" value="Genomic_DNA"/>
</dbReference>
<keyword evidence="1" id="KW-0472">Membrane</keyword>
<evidence type="ECO:0000313" key="3">
    <source>
        <dbReference type="Proteomes" id="UP000054370"/>
    </source>
</evidence>
<gene>
    <name evidence="2" type="ORF">AL548_017430</name>
</gene>
<keyword evidence="3" id="KW-1185">Reference proteome</keyword>
<keyword evidence="1" id="KW-0812">Transmembrane</keyword>